<dbReference type="OrthoDB" id="53049at2"/>
<gene>
    <name evidence="3" type="ordered locus">DGo_CA1871</name>
</gene>
<dbReference type="eggNOG" id="COG4932">
    <property type="taxonomic scope" value="Bacteria"/>
</dbReference>
<reference evidence="3 4" key="1">
    <citation type="journal article" date="2012" name="PLoS ONE">
        <title>Genome sequence and transcriptome analysis of the radioresistant bacterium Deinococcus gobiensis: insights into the extreme environmental adaptations.</title>
        <authorList>
            <person name="Yuan M."/>
            <person name="Chen M."/>
            <person name="Zhang W."/>
            <person name="Lu W."/>
            <person name="Wang J."/>
            <person name="Yang M."/>
            <person name="Zhao P."/>
            <person name="Tang R."/>
            <person name="Li X."/>
            <person name="Hao Y."/>
            <person name="Zhou Z."/>
            <person name="Zhan Y."/>
            <person name="Yu H."/>
            <person name="Teng C."/>
            <person name="Yan Y."/>
            <person name="Ping S."/>
            <person name="Wang Y."/>
            <person name="Lin M."/>
        </authorList>
    </citation>
    <scope>NUCLEOTIDE SEQUENCE [LARGE SCALE GENOMIC DNA]</scope>
    <source>
        <strain evidence="3 4">I-0</strain>
    </source>
</reference>
<dbReference type="STRING" id="745776.DGo_CA1871"/>
<dbReference type="RefSeq" id="WP_014685281.1">
    <property type="nucleotide sequence ID" value="NC_017790.1"/>
</dbReference>
<dbReference type="GO" id="GO:0030246">
    <property type="term" value="F:carbohydrate binding"/>
    <property type="evidence" value="ECO:0007669"/>
    <property type="project" value="InterPro"/>
</dbReference>
<sequence>MALKSFSACSALLLGALLVGCSDTSTPADTTNPTLTLTSSANPVTTSTFTLKADATDNVAVTKVEFYEGTTKLGEDTAAPYELPLSAQASQNGQHTYTATAYDAAGNKASANAVITINISTGTTNPTPTPGDTTNPTVTLTSSANPVTTSTFTLKADATDNVAVTKVEFYEGTTKLGEDTAAPYELPVTGLNALQNGSRTYTATAYDAAGNKASASTSVTVSLNAGTAPVQGTVVDQNIGAPVVGSVITVSQDGLTLGTVPTDAQGNFTLTGLPAGTYDLKARKSGLAGYDLYGVVIGSQAQTIKLIQRPAFDTTATTNGARLKITRADGSAISGATFTDKIDFRISTTDDSDHVGPMRIVYAQLGRTPGSAGITGSTTASNYSYSPPQDQPRKVDTGAVTSSGNFTAGFGSAAGETVYLEVMAVDYNYNYTRYVIPIKLINTAATAGSTVVAPTQAAATAFTLKQEGSWTTPYQVPGTDAATPDAATPDAAPNGSGVFVEVRWCYTDTSAAAKPFAFDIERSGDGATFTKVGTVGGGTPVATCSADQATRPYSFRDTGAELSAGKTFTYRVKARGANTADSNTTQTTPLAQFSPRFIAPADETTGVSTNPTFVLGQNQTDIGADGAAYNLRIRDLMTQNGYNLPAPVPNTAGNALIRVEEGTGDSGNKIPAGQSLVFTSSGTVFRGPTTAGSVLTDTSGRYLAAKPNRVQVDTAAHTVSLPWNVFVAAPLQALRPYKWEMYSGVAYKYAPAENNRISAYSVYTWAPDADGNLVAPINQSRPVNINWDFITGPQ</sequence>
<protein>
    <submittedName>
        <fullName evidence="3">Uncharacterized protein</fullName>
    </submittedName>
</protein>
<dbReference type="SUPFAM" id="SSF49452">
    <property type="entry name" value="Starch-binding domain-like"/>
    <property type="match status" value="1"/>
</dbReference>
<dbReference type="InterPro" id="IPR013783">
    <property type="entry name" value="Ig-like_fold"/>
</dbReference>
<dbReference type="eggNOG" id="COG1404">
    <property type="taxonomic scope" value="Bacteria"/>
</dbReference>
<proteinExistence type="predicted"/>
<dbReference type="KEGG" id="dgo:DGo_CA1871"/>
<feature type="compositionally biased region" description="Polar residues" evidence="1">
    <location>
        <begin position="376"/>
        <end position="388"/>
    </location>
</feature>
<dbReference type="PROSITE" id="PS51257">
    <property type="entry name" value="PROKAR_LIPOPROTEIN"/>
    <property type="match status" value="1"/>
</dbReference>
<dbReference type="InterPro" id="IPR013784">
    <property type="entry name" value="Carb-bd-like_fold"/>
</dbReference>
<dbReference type="EMBL" id="CP002191">
    <property type="protein sequence ID" value="AFD25798.1"/>
    <property type="molecule type" value="Genomic_DNA"/>
</dbReference>
<dbReference type="Gene3D" id="2.60.40.1120">
    <property type="entry name" value="Carboxypeptidase-like, regulatory domain"/>
    <property type="match status" value="1"/>
</dbReference>
<evidence type="ECO:0000313" key="3">
    <source>
        <dbReference type="EMBL" id="AFD25798.1"/>
    </source>
</evidence>
<dbReference type="Pfam" id="PF13620">
    <property type="entry name" value="CarboxypepD_reg"/>
    <property type="match status" value="1"/>
</dbReference>
<dbReference type="HOGENOM" id="CLU_413270_0_0_0"/>
<keyword evidence="2" id="KW-0732">Signal</keyword>
<dbReference type="AlphaFoldDB" id="H8GWZ2"/>
<feature type="chain" id="PRO_5003612529" evidence="2">
    <location>
        <begin position="28"/>
        <end position="794"/>
    </location>
</feature>
<dbReference type="PATRIC" id="fig|745776.4.peg.1921"/>
<name>H8GWZ2_DEIGI</name>
<feature type="signal peptide" evidence="2">
    <location>
        <begin position="1"/>
        <end position="27"/>
    </location>
</feature>
<dbReference type="Gene3D" id="2.60.40.10">
    <property type="entry name" value="Immunoglobulins"/>
    <property type="match status" value="2"/>
</dbReference>
<organism evidence="3 4">
    <name type="scientific">Deinococcus gobiensis (strain DSM 21396 / JCM 16679 / CGMCC 1.7299 / I-0)</name>
    <dbReference type="NCBI Taxonomy" id="745776"/>
    <lineage>
        <taxon>Bacteria</taxon>
        <taxon>Thermotogati</taxon>
        <taxon>Deinococcota</taxon>
        <taxon>Deinococci</taxon>
        <taxon>Deinococcales</taxon>
        <taxon>Deinococcaceae</taxon>
        <taxon>Deinococcus</taxon>
    </lineage>
</organism>
<accession>H8GWZ2</accession>
<keyword evidence="4" id="KW-1185">Reference proteome</keyword>
<evidence type="ECO:0000313" key="4">
    <source>
        <dbReference type="Proteomes" id="UP000007575"/>
    </source>
</evidence>
<dbReference type="Proteomes" id="UP000007575">
    <property type="component" value="Chromosome"/>
</dbReference>
<evidence type="ECO:0000256" key="1">
    <source>
        <dbReference type="SAM" id="MobiDB-lite"/>
    </source>
</evidence>
<evidence type="ECO:0000256" key="2">
    <source>
        <dbReference type="SAM" id="SignalP"/>
    </source>
</evidence>
<feature type="region of interest" description="Disordered" evidence="1">
    <location>
        <begin position="376"/>
        <end position="396"/>
    </location>
</feature>
<dbReference type="Pfam" id="PF17957">
    <property type="entry name" value="Big_7"/>
    <property type="match status" value="2"/>
</dbReference>